<name>A0ABW0LQ05_9BACI</name>
<gene>
    <name evidence="2" type="ORF">ACFPM4_19560</name>
</gene>
<dbReference type="RefSeq" id="WP_382355591.1">
    <property type="nucleotide sequence ID" value="NZ_JBHSMC010000044.1"/>
</dbReference>
<reference evidence="3" key="1">
    <citation type="journal article" date="2019" name="Int. J. Syst. Evol. Microbiol.">
        <title>The Global Catalogue of Microorganisms (GCM) 10K type strain sequencing project: providing services to taxonomists for standard genome sequencing and annotation.</title>
        <authorList>
            <consortium name="The Broad Institute Genomics Platform"/>
            <consortium name="The Broad Institute Genome Sequencing Center for Infectious Disease"/>
            <person name="Wu L."/>
            <person name="Ma J."/>
        </authorList>
    </citation>
    <scope>NUCLEOTIDE SEQUENCE [LARGE SCALE GENOMIC DNA]</scope>
    <source>
        <strain evidence="3">CGMCC 1.12237</strain>
    </source>
</reference>
<feature type="transmembrane region" description="Helical" evidence="1">
    <location>
        <begin position="94"/>
        <end position="112"/>
    </location>
</feature>
<feature type="transmembrane region" description="Helical" evidence="1">
    <location>
        <begin position="30"/>
        <end position="57"/>
    </location>
</feature>
<comment type="caution">
    <text evidence="2">The sequence shown here is derived from an EMBL/GenBank/DDBJ whole genome shotgun (WGS) entry which is preliminary data.</text>
</comment>
<sequence length="191" mass="21054">MRSLFKKVTSSMWIDVFIPTIDSYSKSMQLVAGASLGGLAAILQSAGIFTGVGYIFSMMSTAPIVLACLLSMNIGVMTYFLTILLVAILQPTELFIFIFTTGLLGLSLGFSMKYLRRNILIIAFSAITLTIGISILLYGMKFAILGPSITTKISSTVILGTFAFSLLYSWIWKKVCISIFRFIHTFLNHKK</sequence>
<dbReference type="Proteomes" id="UP001596147">
    <property type="component" value="Unassembled WGS sequence"/>
</dbReference>
<keyword evidence="3" id="KW-1185">Reference proteome</keyword>
<proteinExistence type="predicted"/>
<evidence type="ECO:0000256" key="1">
    <source>
        <dbReference type="SAM" id="Phobius"/>
    </source>
</evidence>
<feature type="transmembrane region" description="Helical" evidence="1">
    <location>
        <begin position="119"/>
        <end position="140"/>
    </location>
</feature>
<feature type="transmembrane region" description="Helical" evidence="1">
    <location>
        <begin position="152"/>
        <end position="171"/>
    </location>
</feature>
<protein>
    <submittedName>
        <fullName evidence="2">Uncharacterized protein</fullName>
    </submittedName>
</protein>
<evidence type="ECO:0000313" key="3">
    <source>
        <dbReference type="Proteomes" id="UP001596147"/>
    </source>
</evidence>
<accession>A0ABW0LQ05</accession>
<keyword evidence="1" id="KW-0472">Membrane</keyword>
<keyword evidence="1" id="KW-0812">Transmembrane</keyword>
<feature type="transmembrane region" description="Helical" evidence="1">
    <location>
        <begin position="64"/>
        <end position="88"/>
    </location>
</feature>
<keyword evidence="1" id="KW-1133">Transmembrane helix</keyword>
<evidence type="ECO:0000313" key="2">
    <source>
        <dbReference type="EMBL" id="MFC5466927.1"/>
    </source>
</evidence>
<dbReference type="EMBL" id="JBHSMC010000044">
    <property type="protein sequence ID" value="MFC5466927.1"/>
    <property type="molecule type" value="Genomic_DNA"/>
</dbReference>
<organism evidence="2 3">
    <name type="scientific">Lederbergia graminis</name>
    <dbReference type="NCBI Taxonomy" id="735518"/>
    <lineage>
        <taxon>Bacteria</taxon>
        <taxon>Bacillati</taxon>
        <taxon>Bacillota</taxon>
        <taxon>Bacilli</taxon>
        <taxon>Bacillales</taxon>
        <taxon>Bacillaceae</taxon>
        <taxon>Lederbergia</taxon>
    </lineage>
</organism>